<dbReference type="CDD" id="cd18873">
    <property type="entry name" value="NUDIX_NadM_like"/>
    <property type="match status" value="1"/>
</dbReference>
<dbReference type="PROSITE" id="PS51462">
    <property type="entry name" value="NUDIX"/>
    <property type="match status" value="1"/>
</dbReference>
<keyword evidence="2" id="KW-0378">Hydrolase</keyword>
<dbReference type="Pfam" id="PF00293">
    <property type="entry name" value="NUDIX"/>
    <property type="match status" value="1"/>
</dbReference>
<dbReference type="SUPFAM" id="SSF55811">
    <property type="entry name" value="Nudix"/>
    <property type="match status" value="1"/>
</dbReference>
<organism evidence="2 3">
    <name type="scientific">Flagellimonas allohymeniacidonis</name>
    <dbReference type="NCBI Taxonomy" id="2517819"/>
    <lineage>
        <taxon>Bacteria</taxon>
        <taxon>Pseudomonadati</taxon>
        <taxon>Bacteroidota</taxon>
        <taxon>Flavobacteriia</taxon>
        <taxon>Flavobacteriales</taxon>
        <taxon>Flavobacteriaceae</taxon>
        <taxon>Flagellimonas</taxon>
    </lineage>
</organism>
<dbReference type="InterPro" id="IPR000086">
    <property type="entry name" value="NUDIX_hydrolase_dom"/>
</dbReference>
<dbReference type="InterPro" id="IPR036388">
    <property type="entry name" value="WH-like_DNA-bd_sf"/>
</dbReference>
<dbReference type="Gene3D" id="3.90.79.10">
    <property type="entry name" value="Nucleoside Triphosphate Pyrophosphohydrolase"/>
    <property type="match status" value="1"/>
</dbReference>
<dbReference type="AlphaFoldDB" id="A0A4Q8QDG0"/>
<evidence type="ECO:0000313" key="3">
    <source>
        <dbReference type="Proteomes" id="UP000291981"/>
    </source>
</evidence>
<dbReference type="PANTHER" id="PTHR43736:SF4">
    <property type="entry name" value="SLR1690 PROTEIN"/>
    <property type="match status" value="1"/>
</dbReference>
<gene>
    <name evidence="2" type="ORF">EW142_13885</name>
</gene>
<dbReference type="PANTHER" id="PTHR43736">
    <property type="entry name" value="ADP-RIBOSE PYROPHOSPHATASE"/>
    <property type="match status" value="1"/>
</dbReference>
<dbReference type="EMBL" id="SGIU01000002">
    <property type="protein sequence ID" value="TAI47744.1"/>
    <property type="molecule type" value="Genomic_DNA"/>
</dbReference>
<evidence type="ECO:0000259" key="1">
    <source>
        <dbReference type="PROSITE" id="PS51462"/>
    </source>
</evidence>
<dbReference type="Pfam" id="PF21906">
    <property type="entry name" value="WHD_NrtR"/>
    <property type="match status" value="1"/>
</dbReference>
<dbReference type="SUPFAM" id="SSF46785">
    <property type="entry name" value="Winged helix' DNA-binding domain"/>
    <property type="match status" value="1"/>
</dbReference>
<dbReference type="Gene3D" id="1.10.10.10">
    <property type="entry name" value="Winged helix-like DNA-binding domain superfamily/Winged helix DNA-binding domain"/>
    <property type="match status" value="1"/>
</dbReference>
<dbReference type="OrthoDB" id="9786141at2"/>
<dbReference type="InterPro" id="IPR036390">
    <property type="entry name" value="WH_DNA-bd_sf"/>
</dbReference>
<evidence type="ECO:0000313" key="2">
    <source>
        <dbReference type="EMBL" id="TAI47744.1"/>
    </source>
</evidence>
<dbReference type="InterPro" id="IPR015797">
    <property type="entry name" value="NUDIX_hydrolase-like_dom_sf"/>
</dbReference>
<keyword evidence="3" id="KW-1185">Reference proteome</keyword>
<protein>
    <submittedName>
        <fullName evidence="2">NUDIX hydrolase</fullName>
    </submittedName>
</protein>
<dbReference type="Proteomes" id="UP000291981">
    <property type="component" value="Unassembled WGS sequence"/>
</dbReference>
<dbReference type="InterPro" id="IPR054105">
    <property type="entry name" value="WHD_NrtR"/>
</dbReference>
<reference evidence="2 3" key="1">
    <citation type="submission" date="2019-02" db="EMBL/GenBank/DDBJ databases">
        <title>Draft genome sequence of Muricauda sp. 176CP4-71.</title>
        <authorList>
            <person name="Park J.-S."/>
        </authorList>
    </citation>
    <scope>NUCLEOTIDE SEQUENCE [LARGE SCALE GENOMIC DNA]</scope>
    <source>
        <strain evidence="2 3">176CP4-71</strain>
    </source>
</reference>
<accession>A0A4Q8QDG0</accession>
<dbReference type="GO" id="GO:0016787">
    <property type="term" value="F:hydrolase activity"/>
    <property type="evidence" value="ECO:0007669"/>
    <property type="project" value="UniProtKB-KW"/>
</dbReference>
<sequence length="236" mass="27725">MDMDEFLERGEELFLPNLSLDIAIMGFQEGELKILLLEFEGKWTLPGGYVGREESTDYAAVRVLEERTGLKRSYLKLFQVFGNKDRSFTNEFEKIATKAGLPWHKDLWINQRFVSLAYYALVDIEKTNPTGGEWQQAFGWHNLKQLPPMWMDHGDIAEAAMKQLQRDITLEQISFNLLPEEFTMPELHQLHETILDKKLERSRFQKKMLSLGIFERLPKPKADAPRRKPYLYRVKE</sequence>
<feature type="domain" description="Nudix hydrolase" evidence="1">
    <location>
        <begin position="17"/>
        <end position="164"/>
    </location>
</feature>
<proteinExistence type="predicted"/>
<comment type="caution">
    <text evidence="2">The sequence shown here is derived from an EMBL/GenBank/DDBJ whole genome shotgun (WGS) entry which is preliminary data.</text>
</comment>
<name>A0A4Q8QDG0_9FLAO</name>